<evidence type="ECO:0000259" key="7">
    <source>
        <dbReference type="PROSITE" id="PS50600"/>
    </source>
</evidence>
<evidence type="ECO:0000256" key="6">
    <source>
        <dbReference type="SAM" id="MobiDB-lite"/>
    </source>
</evidence>
<protein>
    <recommendedName>
        <fullName evidence="7">Ubiquitin-like protease family profile domain-containing protein</fullName>
    </recommendedName>
</protein>
<evidence type="ECO:0000313" key="8">
    <source>
        <dbReference type="EMBL" id="KAJ1908634.1"/>
    </source>
</evidence>
<dbReference type="GO" id="GO:0006508">
    <property type="term" value="P:proteolysis"/>
    <property type="evidence" value="ECO:0007669"/>
    <property type="project" value="UniProtKB-KW"/>
</dbReference>
<keyword evidence="5" id="KW-0378">Hydrolase</keyword>
<dbReference type="PROSITE" id="PS50600">
    <property type="entry name" value="ULP_PROTEASE"/>
    <property type="match status" value="1"/>
</dbReference>
<name>A0A9W7ZJ66_9FUNG</name>
<keyword evidence="4" id="KW-0833">Ubl conjugation pathway</keyword>
<dbReference type="GO" id="GO:0005634">
    <property type="term" value="C:nucleus"/>
    <property type="evidence" value="ECO:0007669"/>
    <property type="project" value="TreeGrafter"/>
</dbReference>
<organism evidence="8 9">
    <name type="scientific">Tieghemiomyces parasiticus</name>
    <dbReference type="NCBI Taxonomy" id="78921"/>
    <lineage>
        <taxon>Eukaryota</taxon>
        <taxon>Fungi</taxon>
        <taxon>Fungi incertae sedis</taxon>
        <taxon>Zoopagomycota</taxon>
        <taxon>Kickxellomycotina</taxon>
        <taxon>Dimargaritomycetes</taxon>
        <taxon>Dimargaritales</taxon>
        <taxon>Dimargaritaceae</taxon>
        <taxon>Tieghemiomyces</taxon>
    </lineage>
</organism>
<keyword evidence="3" id="KW-0645">Protease</keyword>
<dbReference type="AlphaFoldDB" id="A0A9W7ZJ66"/>
<dbReference type="GO" id="GO:0070139">
    <property type="term" value="F:SUMO-specific endopeptidase activity"/>
    <property type="evidence" value="ECO:0007669"/>
    <property type="project" value="TreeGrafter"/>
</dbReference>
<dbReference type="GO" id="GO:0016926">
    <property type="term" value="P:protein desumoylation"/>
    <property type="evidence" value="ECO:0007669"/>
    <property type="project" value="TreeGrafter"/>
</dbReference>
<reference evidence="8" key="1">
    <citation type="submission" date="2022-07" db="EMBL/GenBank/DDBJ databases">
        <title>Phylogenomic reconstructions and comparative analyses of Kickxellomycotina fungi.</title>
        <authorList>
            <person name="Reynolds N.K."/>
            <person name="Stajich J.E."/>
            <person name="Barry K."/>
            <person name="Grigoriev I.V."/>
            <person name="Crous P."/>
            <person name="Smith M.E."/>
        </authorList>
    </citation>
    <scope>NUCLEOTIDE SEQUENCE</scope>
    <source>
        <strain evidence="8">RSA 861</strain>
    </source>
</reference>
<evidence type="ECO:0000256" key="3">
    <source>
        <dbReference type="ARBA" id="ARBA00022670"/>
    </source>
</evidence>
<evidence type="ECO:0000256" key="2">
    <source>
        <dbReference type="ARBA" id="ARBA00022553"/>
    </source>
</evidence>
<comment type="caution">
    <text evidence="8">The sequence shown here is derived from an EMBL/GenBank/DDBJ whole genome shotgun (WGS) entry which is preliminary data.</text>
</comment>
<dbReference type="PANTHER" id="PTHR46896:SF3">
    <property type="entry name" value="FI06413P-RELATED"/>
    <property type="match status" value="1"/>
</dbReference>
<dbReference type="OrthoDB" id="442460at2759"/>
<evidence type="ECO:0000256" key="4">
    <source>
        <dbReference type="ARBA" id="ARBA00022786"/>
    </source>
</evidence>
<dbReference type="Proteomes" id="UP001150569">
    <property type="component" value="Unassembled WGS sequence"/>
</dbReference>
<dbReference type="GO" id="GO:0005737">
    <property type="term" value="C:cytoplasm"/>
    <property type="evidence" value="ECO:0007669"/>
    <property type="project" value="TreeGrafter"/>
</dbReference>
<dbReference type="PANTHER" id="PTHR46896">
    <property type="entry name" value="SENTRIN-SPECIFIC PROTEASE"/>
    <property type="match status" value="1"/>
</dbReference>
<accession>A0A9W7ZJ66</accession>
<keyword evidence="2" id="KW-0597">Phosphoprotein</keyword>
<dbReference type="EMBL" id="JANBPT010001357">
    <property type="protein sequence ID" value="KAJ1908634.1"/>
    <property type="molecule type" value="Genomic_DNA"/>
</dbReference>
<dbReference type="InterPro" id="IPR038765">
    <property type="entry name" value="Papain-like_cys_pep_sf"/>
</dbReference>
<dbReference type="Gene3D" id="3.40.395.10">
    <property type="entry name" value="Adenoviral Proteinase, Chain A"/>
    <property type="match status" value="1"/>
</dbReference>
<gene>
    <name evidence="8" type="ORF">IWQ60_011608</name>
</gene>
<dbReference type="Pfam" id="PF02902">
    <property type="entry name" value="Peptidase_C48"/>
    <property type="match status" value="1"/>
</dbReference>
<feature type="compositionally biased region" description="Low complexity" evidence="6">
    <location>
        <begin position="126"/>
        <end position="148"/>
    </location>
</feature>
<keyword evidence="9" id="KW-1185">Reference proteome</keyword>
<feature type="region of interest" description="Disordered" evidence="6">
    <location>
        <begin position="547"/>
        <end position="567"/>
    </location>
</feature>
<sequence>MPERPTSPGLPSVSPSGDPSARRPVKYDYQQLMADIEGISTAHPRAVVQGTPITSPAMTLGSNGGGLTRPAQVKVDYSKRSKQRPNLFAHSGLISRWPNGRANSRATRRPTAVTASEPPLEILGSVARTRPTPAPVPVMTAPPTLPTLGSSDELAPEPAADSRKRTRTEASPAESKPPPAGTASPFFRHLQSPPSADSPTPSPTSLQTSAQASTFGSPLRRAHLTLANRPAAALTSPVRSLLAREVQLIANPDTALRPDRLYIGTWAGGAAWTLVLATDCLTLTDAASRWPPLSLPVGQLVRIEYHLAGTPRLLAFTTEGPLPAGGNTAHYTPGPGDQLRSRLVCLFENEGEARLTAWVNRLAKVEGARLPQRLTAGAYSYLVQQTECVGDQPSLPAESPASVPDRADWSPAPLLVYPFNGIRSVTLTARDLPRLSAGEFLNDTIIEFYLKILQEQLQVRDTDLAGRVHVFNSFFYTQLTARSTRELDRACHSKVRRWTAKLDLFAKRLLVIPIHEESHWYLAVICNPGAVLTDPVINLDPLPPAYPPSASATPSPTTHPPLIDLDITTPPTRRSQRLLVDHDGPIVISPDVRLPTSRSRTRPRKHLDPENSPFIAILDSLGARHASAGRILNAYLTMEATARGVTAKRKADVVYPVVPYQTNHCDCGVFILQYVETLLGDPDRYLRRILTDSIQAEPWFPQSTIAGKRPELQALIDRLAVEYRLYRAQLPADTGVDSDVEPATPVTADQ</sequence>
<dbReference type="SUPFAM" id="SSF54001">
    <property type="entry name" value="Cysteine proteinases"/>
    <property type="match status" value="1"/>
</dbReference>
<dbReference type="InterPro" id="IPR051947">
    <property type="entry name" value="Sentrin-specific_protease"/>
</dbReference>
<evidence type="ECO:0000256" key="5">
    <source>
        <dbReference type="ARBA" id="ARBA00022801"/>
    </source>
</evidence>
<feature type="compositionally biased region" description="Low complexity" evidence="6">
    <location>
        <begin position="548"/>
        <end position="562"/>
    </location>
</feature>
<dbReference type="InterPro" id="IPR003653">
    <property type="entry name" value="Peptidase_C48_C"/>
</dbReference>
<feature type="region of interest" description="Disordered" evidence="6">
    <location>
        <begin position="1"/>
        <end position="25"/>
    </location>
</feature>
<evidence type="ECO:0000313" key="9">
    <source>
        <dbReference type="Proteomes" id="UP001150569"/>
    </source>
</evidence>
<evidence type="ECO:0000256" key="1">
    <source>
        <dbReference type="ARBA" id="ARBA00005234"/>
    </source>
</evidence>
<feature type="region of interest" description="Disordered" evidence="6">
    <location>
        <begin position="98"/>
        <end position="214"/>
    </location>
</feature>
<feature type="domain" description="Ubiquitin-like protease family profile" evidence="7">
    <location>
        <begin position="425"/>
        <end position="678"/>
    </location>
</feature>
<proteinExistence type="inferred from homology"/>
<comment type="similarity">
    <text evidence="1">Belongs to the peptidase C48 family.</text>
</comment>
<feature type="compositionally biased region" description="Low complexity" evidence="6">
    <location>
        <begin position="192"/>
        <end position="209"/>
    </location>
</feature>